<organism evidence="2 3">
    <name type="scientific">Prunus dulcis</name>
    <name type="common">Almond</name>
    <name type="synonym">Amygdalus dulcis</name>
    <dbReference type="NCBI Taxonomy" id="3755"/>
    <lineage>
        <taxon>Eukaryota</taxon>
        <taxon>Viridiplantae</taxon>
        <taxon>Streptophyta</taxon>
        <taxon>Embryophyta</taxon>
        <taxon>Tracheophyta</taxon>
        <taxon>Spermatophyta</taxon>
        <taxon>Magnoliopsida</taxon>
        <taxon>eudicotyledons</taxon>
        <taxon>Gunneridae</taxon>
        <taxon>Pentapetalae</taxon>
        <taxon>rosids</taxon>
        <taxon>fabids</taxon>
        <taxon>Rosales</taxon>
        <taxon>Rosaceae</taxon>
        <taxon>Amygdaloideae</taxon>
        <taxon>Amygdaleae</taxon>
        <taxon>Prunus</taxon>
    </lineage>
</organism>
<evidence type="ECO:0000256" key="1">
    <source>
        <dbReference type="SAM" id="MobiDB-lite"/>
    </source>
</evidence>
<feature type="region of interest" description="Disordered" evidence="1">
    <location>
        <begin position="78"/>
        <end position="114"/>
    </location>
</feature>
<sequence>MNCDGSFSFVIELRGFQIRMPVNYFVITTFLSQRDGLLALERNMNMRFFKMTLMDLHSRLSTLSFDLSHFFDDIDVDEQTHGNSQEEEEAGRSATTETNILWYREGHGDSPLAT</sequence>
<proteinExistence type="predicted"/>
<evidence type="ECO:0000313" key="3">
    <source>
        <dbReference type="Proteomes" id="UP001054821"/>
    </source>
</evidence>
<gene>
    <name evidence="2" type="ORF">L3X38_013147</name>
</gene>
<evidence type="ECO:0000313" key="2">
    <source>
        <dbReference type="EMBL" id="KAI5345270.1"/>
    </source>
</evidence>
<name>A0AAD4WKS9_PRUDU</name>
<reference evidence="2 3" key="1">
    <citation type="journal article" date="2022" name="G3 (Bethesda)">
        <title>Whole-genome sequence and methylome profiling of the almond [Prunus dulcis (Mill.) D.A. Webb] cultivar 'Nonpareil'.</title>
        <authorList>
            <person name="D'Amico-Willman K.M."/>
            <person name="Ouma W.Z."/>
            <person name="Meulia T."/>
            <person name="Sideli G.M."/>
            <person name="Gradziel T.M."/>
            <person name="Fresnedo-Ramirez J."/>
        </authorList>
    </citation>
    <scope>NUCLEOTIDE SEQUENCE [LARGE SCALE GENOMIC DNA]</scope>
    <source>
        <strain evidence="2">Clone GOH B32 T37-40</strain>
    </source>
</reference>
<protein>
    <submittedName>
        <fullName evidence="2">Uncharacterized protein</fullName>
    </submittedName>
</protein>
<accession>A0AAD4WKS9</accession>
<comment type="caution">
    <text evidence="2">The sequence shown here is derived from an EMBL/GenBank/DDBJ whole genome shotgun (WGS) entry which is preliminary data.</text>
</comment>
<dbReference type="EMBL" id="JAJFAZ020000002">
    <property type="protein sequence ID" value="KAI5345270.1"/>
    <property type="molecule type" value="Genomic_DNA"/>
</dbReference>
<dbReference type="AlphaFoldDB" id="A0AAD4WKS9"/>
<dbReference type="Proteomes" id="UP001054821">
    <property type="component" value="Chromosome 2"/>
</dbReference>
<keyword evidence="3" id="KW-1185">Reference proteome</keyword>